<proteinExistence type="predicted"/>
<dbReference type="GO" id="GO:0008168">
    <property type="term" value="F:methyltransferase activity"/>
    <property type="evidence" value="ECO:0007669"/>
    <property type="project" value="UniProtKB-KW"/>
</dbReference>
<name>A0ABR8GV15_9CYAN</name>
<accession>A0ABR8GV15</accession>
<dbReference type="RefSeq" id="WP_029638437.1">
    <property type="nucleotide sequence ID" value="NZ_JACJTA010000055.1"/>
</dbReference>
<keyword evidence="3" id="KW-1185">Reference proteome</keyword>
<dbReference type="Proteomes" id="UP000660380">
    <property type="component" value="Unassembled WGS sequence"/>
</dbReference>
<dbReference type="InterPro" id="IPR029063">
    <property type="entry name" value="SAM-dependent_MTases_sf"/>
</dbReference>
<dbReference type="CDD" id="cd02440">
    <property type="entry name" value="AdoMet_MTases"/>
    <property type="match status" value="1"/>
</dbReference>
<protein>
    <submittedName>
        <fullName evidence="2">Class I SAM-dependent methyltransferase</fullName>
    </submittedName>
</protein>
<evidence type="ECO:0000313" key="3">
    <source>
        <dbReference type="Proteomes" id="UP000660380"/>
    </source>
</evidence>
<dbReference type="PANTHER" id="PTHR43464:SF91">
    <property type="entry name" value="SLL0487 PROTEIN"/>
    <property type="match status" value="1"/>
</dbReference>
<feature type="domain" description="Methyltransferase type 12" evidence="1">
    <location>
        <begin position="58"/>
        <end position="153"/>
    </location>
</feature>
<evidence type="ECO:0000313" key="2">
    <source>
        <dbReference type="EMBL" id="MBD2607094.1"/>
    </source>
</evidence>
<organism evidence="2 3">
    <name type="scientific">Scytonema hofmannii FACHB-248</name>
    <dbReference type="NCBI Taxonomy" id="1842502"/>
    <lineage>
        <taxon>Bacteria</taxon>
        <taxon>Bacillati</taxon>
        <taxon>Cyanobacteriota</taxon>
        <taxon>Cyanophyceae</taxon>
        <taxon>Nostocales</taxon>
        <taxon>Scytonemataceae</taxon>
        <taxon>Scytonema</taxon>
    </lineage>
</organism>
<sequence>MSDQTVSAAVAKLYNTYPFPPEPLLDEPPPGYNWRWNWLAAYNFCTGQKPQKEDIRILDAGCGTGVSTEYLVHLNPQAQVVGIDLSAGALDVAKERCKRSGANRVEFHHLSLYDVEQLPGEFDLINCVGVLHHLSDPIRGIQALAKKLAPGGLMHVFVYGELGRWEIQLMQKAIALLQGDKRGDYRDGVQVGRQLFSSLPENNRLVKYEKQRWAMENQRDECFADMYVHPQEIDYNIETLFELIDASGLEFINFSNPGFWQLERLLNKAPELIERAGKLSDRDVYRLIELLDPEVTHYEFFLGRPPTVKADWSADDALLAAIPELNPCINGFPSQCIFNYDYQIINLSVSEFEFLLHCDVKATVRDILQGVELGIEGVRSLLQQQVIILTPR</sequence>
<dbReference type="SUPFAM" id="SSF53335">
    <property type="entry name" value="S-adenosyl-L-methionine-dependent methyltransferases"/>
    <property type="match status" value="1"/>
</dbReference>
<evidence type="ECO:0000259" key="1">
    <source>
        <dbReference type="Pfam" id="PF08242"/>
    </source>
</evidence>
<dbReference type="Gene3D" id="3.40.50.150">
    <property type="entry name" value="Vaccinia Virus protein VP39"/>
    <property type="match status" value="1"/>
</dbReference>
<dbReference type="PANTHER" id="PTHR43464">
    <property type="entry name" value="METHYLTRANSFERASE"/>
    <property type="match status" value="1"/>
</dbReference>
<gene>
    <name evidence="2" type="ORF">H6G81_21825</name>
</gene>
<dbReference type="InterPro" id="IPR013217">
    <property type="entry name" value="Methyltransf_12"/>
</dbReference>
<keyword evidence="2" id="KW-0808">Transferase</keyword>
<dbReference type="Pfam" id="PF08242">
    <property type="entry name" value="Methyltransf_12"/>
    <property type="match status" value="1"/>
</dbReference>
<keyword evidence="2" id="KW-0489">Methyltransferase</keyword>
<dbReference type="GO" id="GO:0032259">
    <property type="term" value="P:methylation"/>
    <property type="evidence" value="ECO:0007669"/>
    <property type="project" value="UniProtKB-KW"/>
</dbReference>
<comment type="caution">
    <text evidence="2">The sequence shown here is derived from an EMBL/GenBank/DDBJ whole genome shotgun (WGS) entry which is preliminary data.</text>
</comment>
<reference evidence="2 3" key="1">
    <citation type="journal article" date="2020" name="ISME J.">
        <title>Comparative genomics reveals insights into cyanobacterial evolution and habitat adaptation.</title>
        <authorList>
            <person name="Chen M.Y."/>
            <person name="Teng W.K."/>
            <person name="Zhao L."/>
            <person name="Hu C.X."/>
            <person name="Zhou Y.K."/>
            <person name="Han B.P."/>
            <person name="Song L.R."/>
            <person name="Shu W.S."/>
        </authorList>
    </citation>
    <scope>NUCLEOTIDE SEQUENCE [LARGE SCALE GENOMIC DNA]</scope>
    <source>
        <strain evidence="2 3">FACHB-248</strain>
    </source>
</reference>
<dbReference type="EMBL" id="JACJTA010000055">
    <property type="protein sequence ID" value="MBD2607094.1"/>
    <property type="molecule type" value="Genomic_DNA"/>
</dbReference>